<gene>
    <name evidence="10 11" type="primary">Rnh1</name>
</gene>
<dbReference type="AlphaFoldDB" id="A0A6P3FHY6"/>
<evidence type="ECO:0000313" key="11">
    <source>
        <dbReference type="RefSeq" id="XP_023578611.1"/>
    </source>
</evidence>
<comment type="subcellular location">
    <subcellularLocation>
        <location evidence="1">Cytoplasm</location>
    </subcellularLocation>
</comment>
<protein>
    <recommendedName>
        <fullName evidence="3">Ribonuclease inhibitor</fullName>
    </recommendedName>
    <alternativeName>
        <fullName evidence="7">Ribonuclease/angiogenin inhibitor 1</fullName>
    </alternativeName>
</protein>
<evidence type="ECO:0000256" key="7">
    <source>
        <dbReference type="ARBA" id="ARBA00032534"/>
    </source>
</evidence>
<proteinExistence type="predicted"/>
<sequence length="456" mass="49405">MSLKICCEQLSDARWTELLPLIQQHQVVRLEDCGLTEGRCRDLSAMLRASPTLTELCLSNNELGDAGVHLVLQGLQSPTCKIQSLSLPYCGLTETGCGVLPSVLPSMPTLRELRLSGNQLGDGGLRLLAEGLMGTQCHLEKLQLDYCGLSDASCEPLASMLRAKSSIKELVMSNNDIHEAGIRTLLRGLKDSACPLETLWLENCGVTAASCKELCDVLAAKPSLQDLDLGNNRLGDVGIAALCSCLLHPSCRLKKLWLWECDITAGGCRDLCQVLRAKQSLKALSLMLNGLGDEGARLLCEALQAPTCQLECLWVKECSFTAACCPYFRSVLAQNKFLTELQLSENNLGDSGVQELCQALGQPHSVLQVLGLGDCNLTSSSCSNLALVLLACHSLRELDLSNNGLGDPGILQLVEGLRQPTCALECLFLFDVYLSDDMRDQLEALEREKPSLKIIS</sequence>
<dbReference type="Proteomes" id="UP000515203">
    <property type="component" value="Unplaced"/>
</dbReference>
<evidence type="ECO:0000256" key="8">
    <source>
        <dbReference type="ARBA" id="ARBA00049613"/>
    </source>
</evidence>
<dbReference type="GO" id="GO:0005737">
    <property type="term" value="C:cytoplasm"/>
    <property type="evidence" value="ECO:0007669"/>
    <property type="project" value="UniProtKB-SubCell"/>
</dbReference>
<dbReference type="Pfam" id="PF13516">
    <property type="entry name" value="LRR_6"/>
    <property type="match status" value="7"/>
</dbReference>
<dbReference type="InterPro" id="IPR001611">
    <property type="entry name" value="Leu-rich_rpt"/>
</dbReference>
<name>A0A6P3FHY6_OCTDE</name>
<dbReference type="Pfam" id="PF18779">
    <property type="entry name" value="LRR_RI_capping"/>
    <property type="match status" value="1"/>
</dbReference>
<evidence type="ECO:0000313" key="10">
    <source>
        <dbReference type="RefSeq" id="XP_004638005.1"/>
    </source>
</evidence>
<dbReference type="GeneID" id="101587211"/>
<keyword evidence="5" id="KW-0433">Leucine-rich repeat</keyword>
<comment type="subunit">
    <text evidence="2">Forms high-affinity heterodimers with RNASE1, ANG and RNASE2.</text>
</comment>
<dbReference type="CDD" id="cd00116">
    <property type="entry name" value="LRR_RI"/>
    <property type="match status" value="1"/>
</dbReference>
<accession>A0A6P3FHY6</accession>
<reference evidence="10 11" key="1">
    <citation type="submission" date="2025-04" db="UniProtKB">
        <authorList>
            <consortium name="RefSeq"/>
        </authorList>
    </citation>
    <scope>IDENTIFICATION</scope>
</reference>
<dbReference type="InterPro" id="IPR032675">
    <property type="entry name" value="LRR_dom_sf"/>
</dbReference>
<dbReference type="InterPro" id="IPR051261">
    <property type="entry name" value="NLR"/>
</dbReference>
<keyword evidence="6" id="KW-0677">Repeat</keyword>
<dbReference type="Gene3D" id="3.80.10.10">
    <property type="entry name" value="Ribonuclease Inhibitor"/>
    <property type="match status" value="1"/>
</dbReference>
<dbReference type="OrthoDB" id="120976at2759"/>
<evidence type="ECO:0000256" key="5">
    <source>
        <dbReference type="ARBA" id="ARBA00022614"/>
    </source>
</evidence>
<evidence type="ECO:0000256" key="4">
    <source>
        <dbReference type="ARBA" id="ARBA00022490"/>
    </source>
</evidence>
<dbReference type="RefSeq" id="XP_023578611.1">
    <property type="nucleotide sequence ID" value="XM_023722843.1"/>
</dbReference>
<dbReference type="CTD" id="6050"/>
<comment type="function">
    <text evidence="8">Ribonuclease inhibitor which inhibits RNASE1, RNASE2 and angiogenin (ANG). May play a role in redox homeostasis. Required to inhibit the cytotoxic tRNA ribonuclease activity of ANG in the cytoplasm in absence of stress. Relocates to the nucleus in response to stress, relieving inhibition of ANG in the cytoplasm, and inhibiting the angiogenic activity of ANG in the nucleus.</text>
</comment>
<keyword evidence="4" id="KW-0963">Cytoplasm</keyword>
<dbReference type="InterPro" id="IPR041302">
    <property type="entry name" value="LRR_RI_cap"/>
</dbReference>
<dbReference type="PROSITE" id="PS51450">
    <property type="entry name" value="LRR"/>
    <property type="match status" value="1"/>
</dbReference>
<evidence type="ECO:0000256" key="6">
    <source>
        <dbReference type="ARBA" id="ARBA00022737"/>
    </source>
</evidence>
<keyword evidence="9" id="KW-1185">Reference proteome</keyword>
<dbReference type="SUPFAM" id="SSF52047">
    <property type="entry name" value="RNI-like"/>
    <property type="match status" value="1"/>
</dbReference>
<organism evidence="9 10">
    <name type="scientific">Octodon degus</name>
    <name type="common">Degu</name>
    <name type="synonym">Sciurus degus</name>
    <dbReference type="NCBI Taxonomy" id="10160"/>
    <lineage>
        <taxon>Eukaryota</taxon>
        <taxon>Metazoa</taxon>
        <taxon>Chordata</taxon>
        <taxon>Craniata</taxon>
        <taxon>Vertebrata</taxon>
        <taxon>Euteleostomi</taxon>
        <taxon>Mammalia</taxon>
        <taxon>Eutheria</taxon>
        <taxon>Euarchontoglires</taxon>
        <taxon>Glires</taxon>
        <taxon>Rodentia</taxon>
        <taxon>Hystricomorpha</taxon>
        <taxon>Octodontidae</taxon>
        <taxon>Octodon</taxon>
    </lineage>
</organism>
<dbReference type="RefSeq" id="XP_004638005.1">
    <property type="nucleotide sequence ID" value="XM_004637948.2"/>
</dbReference>
<dbReference type="SMART" id="SM00367">
    <property type="entry name" value="LRR_CC"/>
    <property type="match status" value="6"/>
</dbReference>
<evidence type="ECO:0000256" key="3">
    <source>
        <dbReference type="ARBA" id="ARBA00014554"/>
    </source>
</evidence>
<dbReference type="SMART" id="SM00368">
    <property type="entry name" value="LRR_RI"/>
    <property type="match status" value="13"/>
</dbReference>
<evidence type="ECO:0000256" key="1">
    <source>
        <dbReference type="ARBA" id="ARBA00004496"/>
    </source>
</evidence>
<evidence type="ECO:0000313" key="9">
    <source>
        <dbReference type="Proteomes" id="UP000515203"/>
    </source>
</evidence>
<evidence type="ECO:0000256" key="2">
    <source>
        <dbReference type="ARBA" id="ARBA00011699"/>
    </source>
</evidence>
<dbReference type="InterPro" id="IPR006553">
    <property type="entry name" value="Leu-rich_rpt_Cys-con_subtyp"/>
</dbReference>
<dbReference type="PANTHER" id="PTHR24106">
    <property type="entry name" value="NACHT, LRR AND CARD DOMAINS-CONTAINING"/>
    <property type="match status" value="1"/>
</dbReference>